<gene>
    <name evidence="1" type="ORF">SAMN05518684_11488</name>
</gene>
<evidence type="ECO:0000313" key="1">
    <source>
        <dbReference type="EMBL" id="SES29129.1"/>
    </source>
</evidence>
<dbReference type="AlphaFoldDB" id="A0A1H9W5S0"/>
<reference evidence="2" key="1">
    <citation type="submission" date="2016-10" db="EMBL/GenBank/DDBJ databases">
        <authorList>
            <person name="Varghese N."/>
            <person name="Submissions S."/>
        </authorList>
    </citation>
    <scope>NUCLEOTIDE SEQUENCE [LARGE SCALE GENOMIC DNA]</scope>
    <source>
        <strain evidence="2">S9</strain>
    </source>
</reference>
<name>A0A1H9W5S0_9BACI</name>
<sequence length="227" mass="26682">MRTKKIQNFITRFILDRSQLLKIEELDLSSQAKNVFDDIYYNGVLQAEGQFIDYRSSYPVYQFLNYMIENKDLLVHGSNNSLIERFEPKESTLFNGRPVKAVFASSDGVWSLFFAVKNRRLYSDSNKSLRNLCYTVPAKKGIRRYYYFSINNEDMLDIWTKGTIYFFFKNSFIHGGIRDEWVCKETVRPIAKLSVKPADFPFLEKTSKHAETDSMIKTLLKAFFIKK</sequence>
<organism evidence="1 2">
    <name type="scientific">Salipaludibacillus aurantiacus</name>
    <dbReference type="NCBI Taxonomy" id="1601833"/>
    <lineage>
        <taxon>Bacteria</taxon>
        <taxon>Bacillati</taxon>
        <taxon>Bacillota</taxon>
        <taxon>Bacilli</taxon>
        <taxon>Bacillales</taxon>
        <taxon>Bacillaceae</taxon>
    </lineage>
</organism>
<dbReference type="Proteomes" id="UP000198571">
    <property type="component" value="Unassembled WGS sequence"/>
</dbReference>
<dbReference type="EMBL" id="FOGT01000014">
    <property type="protein sequence ID" value="SES29129.1"/>
    <property type="molecule type" value="Genomic_DNA"/>
</dbReference>
<accession>A0A1H9W5S0</accession>
<evidence type="ECO:0000313" key="2">
    <source>
        <dbReference type="Proteomes" id="UP000198571"/>
    </source>
</evidence>
<dbReference type="RefSeq" id="WP_093054240.1">
    <property type="nucleotide sequence ID" value="NZ_FOGT01000014.1"/>
</dbReference>
<proteinExistence type="predicted"/>
<dbReference type="OrthoDB" id="3518779at2"/>
<keyword evidence="2" id="KW-1185">Reference proteome</keyword>
<protein>
    <submittedName>
        <fullName evidence="1">Uncharacterized protein</fullName>
    </submittedName>
</protein>